<name>A0ABY7CE41_9BASI</name>
<evidence type="ECO:0000313" key="2">
    <source>
        <dbReference type="EMBL" id="WAQ82633.1"/>
    </source>
</evidence>
<dbReference type="GeneID" id="77807919"/>
<evidence type="ECO:0000313" key="3">
    <source>
        <dbReference type="Proteomes" id="UP001164743"/>
    </source>
</evidence>
<dbReference type="RefSeq" id="XP_053018188.1">
    <property type="nucleotide sequence ID" value="XM_053167024.1"/>
</dbReference>
<sequence length="208" mass="22459">MAWRSYNCETKPELAKTANAAVRHPSAGHSSCSRDSVPGTSIGLAPLDSGLPQDLQALQQHTETRSALGLDIQLWPRSPTFVSTAVAKTQPARTANTVLQRLSARQESVPQTPIGLAPLNYCPPQDLAAKHANNLSALALNILLWPARESNFNLPKLQTDAILQHPSARQSSCSQESLPLILLRPARESNFEPAKTANKRHPATPIAC</sequence>
<accession>A0ABY7CE41</accession>
<reference evidence="2" key="1">
    <citation type="submission" date="2022-10" db="EMBL/GenBank/DDBJ databases">
        <title>Puccinia triticina Genome sequencing and assembly.</title>
        <authorList>
            <person name="Li C."/>
        </authorList>
    </citation>
    <scope>NUCLEOTIDE SEQUENCE</scope>
    <source>
        <strain evidence="2">Pt15</strain>
    </source>
</reference>
<feature type="region of interest" description="Disordered" evidence="1">
    <location>
        <begin position="25"/>
        <end position="45"/>
    </location>
</feature>
<organism evidence="2 3">
    <name type="scientific">Puccinia triticina</name>
    <dbReference type="NCBI Taxonomy" id="208348"/>
    <lineage>
        <taxon>Eukaryota</taxon>
        <taxon>Fungi</taxon>
        <taxon>Dikarya</taxon>
        <taxon>Basidiomycota</taxon>
        <taxon>Pucciniomycotina</taxon>
        <taxon>Pucciniomycetes</taxon>
        <taxon>Pucciniales</taxon>
        <taxon>Pucciniaceae</taxon>
        <taxon>Puccinia</taxon>
    </lineage>
</organism>
<dbReference type="EMBL" id="CP110422">
    <property type="protein sequence ID" value="WAQ82633.1"/>
    <property type="molecule type" value="Genomic_DNA"/>
</dbReference>
<dbReference type="Proteomes" id="UP001164743">
    <property type="component" value="Chromosome 2A"/>
</dbReference>
<proteinExistence type="predicted"/>
<evidence type="ECO:0000256" key="1">
    <source>
        <dbReference type="SAM" id="MobiDB-lite"/>
    </source>
</evidence>
<protein>
    <submittedName>
        <fullName evidence="2">Uncharacterized protein</fullName>
    </submittedName>
</protein>
<keyword evidence="3" id="KW-1185">Reference proteome</keyword>
<gene>
    <name evidence="2" type="ORF">PtA15_2A950</name>
</gene>